<keyword evidence="2" id="KW-1185">Reference proteome</keyword>
<organism evidence="3">
    <name type="scientific">Haemonchus placei</name>
    <name type="common">Barber's pole worm</name>
    <dbReference type="NCBI Taxonomy" id="6290"/>
    <lineage>
        <taxon>Eukaryota</taxon>
        <taxon>Metazoa</taxon>
        <taxon>Ecdysozoa</taxon>
        <taxon>Nematoda</taxon>
        <taxon>Chromadorea</taxon>
        <taxon>Rhabditida</taxon>
        <taxon>Rhabditina</taxon>
        <taxon>Rhabditomorpha</taxon>
        <taxon>Strongyloidea</taxon>
        <taxon>Trichostrongylidae</taxon>
        <taxon>Haemonchus</taxon>
    </lineage>
</organism>
<sequence>MFGWKFILTMIHSRYPPASIRKRLYVARVGKRRYLYTARVGK</sequence>
<evidence type="ECO:0000313" key="2">
    <source>
        <dbReference type="Proteomes" id="UP000268014"/>
    </source>
</evidence>
<dbReference type="EMBL" id="UZAF01016938">
    <property type="protein sequence ID" value="VDO35894.1"/>
    <property type="molecule type" value="Genomic_DNA"/>
</dbReference>
<gene>
    <name evidence="1" type="ORF">HPLM_LOCUS8823</name>
</gene>
<evidence type="ECO:0000313" key="1">
    <source>
        <dbReference type="EMBL" id="VDO35894.1"/>
    </source>
</evidence>
<reference evidence="1 2" key="2">
    <citation type="submission" date="2018-11" db="EMBL/GenBank/DDBJ databases">
        <authorList>
            <consortium name="Pathogen Informatics"/>
        </authorList>
    </citation>
    <scope>NUCLEOTIDE SEQUENCE [LARGE SCALE GENOMIC DNA]</scope>
    <source>
        <strain evidence="1 2">MHpl1</strain>
    </source>
</reference>
<name>A0A0N4WDZ2_HAEPC</name>
<dbReference type="WBParaSite" id="HPLM_0000883101-mRNA-1">
    <property type="protein sequence ID" value="HPLM_0000883101-mRNA-1"/>
    <property type="gene ID" value="HPLM_0000883101"/>
</dbReference>
<accession>A0A0N4WDZ2</accession>
<reference evidence="3" key="1">
    <citation type="submission" date="2017-02" db="UniProtKB">
        <authorList>
            <consortium name="WormBaseParasite"/>
        </authorList>
    </citation>
    <scope>IDENTIFICATION</scope>
</reference>
<dbReference type="OrthoDB" id="5808547at2759"/>
<proteinExistence type="predicted"/>
<dbReference type="AlphaFoldDB" id="A0A0N4WDZ2"/>
<protein>
    <submittedName>
        <fullName evidence="1 3">Uncharacterized protein</fullName>
    </submittedName>
</protein>
<dbReference type="Proteomes" id="UP000268014">
    <property type="component" value="Unassembled WGS sequence"/>
</dbReference>
<evidence type="ECO:0000313" key="3">
    <source>
        <dbReference type="WBParaSite" id="HPLM_0000883101-mRNA-1"/>
    </source>
</evidence>